<organism evidence="1 2">
    <name type="scientific">Corchorus capsularis</name>
    <name type="common">Jute</name>
    <dbReference type="NCBI Taxonomy" id="210143"/>
    <lineage>
        <taxon>Eukaryota</taxon>
        <taxon>Viridiplantae</taxon>
        <taxon>Streptophyta</taxon>
        <taxon>Embryophyta</taxon>
        <taxon>Tracheophyta</taxon>
        <taxon>Spermatophyta</taxon>
        <taxon>Magnoliopsida</taxon>
        <taxon>eudicotyledons</taxon>
        <taxon>Gunneridae</taxon>
        <taxon>Pentapetalae</taxon>
        <taxon>rosids</taxon>
        <taxon>malvids</taxon>
        <taxon>Malvales</taxon>
        <taxon>Malvaceae</taxon>
        <taxon>Grewioideae</taxon>
        <taxon>Apeibeae</taxon>
        <taxon>Corchorus</taxon>
    </lineage>
</organism>
<dbReference type="AlphaFoldDB" id="A0A1R3H990"/>
<keyword evidence="2" id="KW-1185">Reference proteome</keyword>
<dbReference type="Gramene" id="OMO66816">
    <property type="protein sequence ID" value="OMO66816"/>
    <property type="gene ID" value="CCACVL1_20982"/>
</dbReference>
<dbReference type="EMBL" id="AWWV01012494">
    <property type="protein sequence ID" value="OMO66816.1"/>
    <property type="molecule type" value="Genomic_DNA"/>
</dbReference>
<name>A0A1R3H990_COCAP</name>
<proteinExistence type="predicted"/>
<reference evidence="1 2" key="1">
    <citation type="submission" date="2013-09" db="EMBL/GenBank/DDBJ databases">
        <title>Corchorus capsularis genome sequencing.</title>
        <authorList>
            <person name="Alam M."/>
            <person name="Haque M.S."/>
            <person name="Islam M.S."/>
            <person name="Emdad E.M."/>
            <person name="Islam M.M."/>
            <person name="Ahmed B."/>
            <person name="Halim A."/>
            <person name="Hossen Q.M.M."/>
            <person name="Hossain M.Z."/>
            <person name="Ahmed R."/>
            <person name="Khan M.M."/>
            <person name="Islam R."/>
            <person name="Rashid M.M."/>
            <person name="Khan S.A."/>
            <person name="Rahman M.S."/>
            <person name="Alam M."/>
        </authorList>
    </citation>
    <scope>NUCLEOTIDE SEQUENCE [LARGE SCALE GENOMIC DNA]</scope>
    <source>
        <strain evidence="2">cv. CVL-1</strain>
        <tissue evidence="1">Whole seedling</tissue>
    </source>
</reference>
<protein>
    <submittedName>
        <fullName evidence="1">Uncharacterized protein</fullName>
    </submittedName>
</protein>
<gene>
    <name evidence="1" type="ORF">CCACVL1_20982</name>
</gene>
<accession>A0A1R3H990</accession>
<dbReference type="Proteomes" id="UP000188268">
    <property type="component" value="Unassembled WGS sequence"/>
</dbReference>
<evidence type="ECO:0000313" key="1">
    <source>
        <dbReference type="EMBL" id="OMO66816.1"/>
    </source>
</evidence>
<comment type="caution">
    <text evidence="1">The sequence shown here is derived from an EMBL/GenBank/DDBJ whole genome shotgun (WGS) entry which is preliminary data.</text>
</comment>
<sequence length="63" mass="7306">MAWLNMSDAMADGHKKEKYMKVEADGLQALNLMQLRLRASQRKARPIASMNLSRFQKENLQLK</sequence>
<evidence type="ECO:0000313" key="2">
    <source>
        <dbReference type="Proteomes" id="UP000188268"/>
    </source>
</evidence>